<keyword evidence="1" id="KW-0880">Kelch repeat</keyword>
<dbReference type="SUPFAM" id="SSF54695">
    <property type="entry name" value="POZ domain"/>
    <property type="match status" value="1"/>
</dbReference>
<dbReference type="PROSITE" id="PS50097">
    <property type="entry name" value="BTB"/>
    <property type="match status" value="1"/>
</dbReference>
<evidence type="ECO:0000313" key="4">
    <source>
        <dbReference type="EMBL" id="VUZ56204.1"/>
    </source>
</evidence>
<evidence type="ECO:0000256" key="1">
    <source>
        <dbReference type="ARBA" id="ARBA00022441"/>
    </source>
</evidence>
<dbReference type="Pfam" id="PF00651">
    <property type="entry name" value="BTB"/>
    <property type="match status" value="1"/>
</dbReference>
<dbReference type="InterPro" id="IPR000210">
    <property type="entry name" value="BTB/POZ_dom"/>
</dbReference>
<organism evidence="4 5">
    <name type="scientific">Hymenolepis diminuta</name>
    <name type="common">Rat tapeworm</name>
    <dbReference type="NCBI Taxonomy" id="6216"/>
    <lineage>
        <taxon>Eukaryota</taxon>
        <taxon>Metazoa</taxon>
        <taxon>Spiralia</taxon>
        <taxon>Lophotrochozoa</taxon>
        <taxon>Platyhelminthes</taxon>
        <taxon>Cestoda</taxon>
        <taxon>Eucestoda</taxon>
        <taxon>Cyclophyllidea</taxon>
        <taxon>Hymenolepididae</taxon>
        <taxon>Hymenolepis</taxon>
    </lineage>
</organism>
<dbReference type="InterPro" id="IPR011333">
    <property type="entry name" value="SKP1/BTB/POZ_sf"/>
</dbReference>
<feature type="domain" description="BTB" evidence="3">
    <location>
        <begin position="27"/>
        <end position="93"/>
    </location>
</feature>
<keyword evidence="5" id="KW-1185">Reference proteome</keyword>
<accession>A0A564ZBM8</accession>
<evidence type="ECO:0000313" key="5">
    <source>
        <dbReference type="Proteomes" id="UP000321570"/>
    </source>
</evidence>
<sequence length="518" mass="57378">MNNLEIINPDAISNCLPHFRGMRFRRERLPIFINTKEGEEVGAHRIILSASFHVFGKYFSGNDVVHVRLSKFLREVITAAVEYAYVGIENISPQAALRLYLLAHNLQNKALVDGCTKFLCARIEETNVSEIWSAANATKNEVLIEVCAPLVAMNWEVFRTSRLFYVTTEIKGMMSLLGCPQMSQESTTSKLKALLEWRNASRDDEVRTARTTAFRDMASLLGFQDIPDLIADLFVEAIDIPVEWGRWLAEGQISVGKQAIASSSIPSSSTEAKGQSTESQERLAIFGPLVNATQVCILNRECSEAEIEIKLPDRECTNVFTFQDKLVFIGDLRSKNNPGSKRVDLMDLSSFQVSSLPDMIKAKCFPVGVASENEIFIFSHNLKSDIPVRFSKEVHEAASERWSLLPPMIERRRLCAAVSIANSGVLVIGGIGRDQMGLRSTELVTQLAGEGGGGGGEKWQWHSFSSMNEEHGGDILAAYLQVKVYVVGCGEYVDAMEMLDVAADGQWTSLTSNGWSLC</sequence>
<dbReference type="SUPFAM" id="SSF117281">
    <property type="entry name" value="Kelch motif"/>
    <property type="match status" value="1"/>
</dbReference>
<dbReference type="Gene3D" id="3.30.710.10">
    <property type="entry name" value="Potassium Channel Kv1.1, Chain A"/>
    <property type="match status" value="1"/>
</dbReference>
<proteinExistence type="predicted"/>
<dbReference type="InterPro" id="IPR015915">
    <property type="entry name" value="Kelch-typ_b-propeller"/>
</dbReference>
<dbReference type="Proteomes" id="UP000321570">
    <property type="component" value="Unassembled WGS sequence"/>
</dbReference>
<protein>
    <recommendedName>
        <fullName evidence="3">BTB domain-containing protein</fullName>
    </recommendedName>
</protein>
<evidence type="ECO:0000256" key="2">
    <source>
        <dbReference type="ARBA" id="ARBA00022737"/>
    </source>
</evidence>
<dbReference type="Gene3D" id="2.120.10.80">
    <property type="entry name" value="Kelch-type beta propeller"/>
    <property type="match status" value="1"/>
</dbReference>
<dbReference type="PANTHER" id="PTHR24412">
    <property type="entry name" value="KELCH PROTEIN"/>
    <property type="match status" value="1"/>
</dbReference>
<dbReference type="EMBL" id="CABIJS010000700">
    <property type="protein sequence ID" value="VUZ56204.1"/>
    <property type="molecule type" value="Genomic_DNA"/>
</dbReference>
<evidence type="ECO:0000259" key="3">
    <source>
        <dbReference type="PROSITE" id="PS50097"/>
    </source>
</evidence>
<gene>
    <name evidence="4" type="ORF">WMSIL1_LOCUS13889</name>
</gene>
<name>A0A564ZBM8_HYMDI</name>
<dbReference type="PANTHER" id="PTHR24412:SF489">
    <property type="entry name" value="RING FINGER DOMAIN AND KELCH REPEAT-CONTAINING PROTEIN DDB_G0271372"/>
    <property type="match status" value="1"/>
</dbReference>
<reference evidence="4 5" key="1">
    <citation type="submission" date="2019-07" db="EMBL/GenBank/DDBJ databases">
        <authorList>
            <person name="Jastrzebski P J."/>
            <person name="Paukszto L."/>
            <person name="Jastrzebski P J."/>
        </authorList>
    </citation>
    <scope>NUCLEOTIDE SEQUENCE [LARGE SCALE GENOMIC DNA]</scope>
    <source>
        <strain evidence="4 5">WMS-il1</strain>
    </source>
</reference>
<keyword evidence="2" id="KW-0677">Repeat</keyword>
<dbReference type="AlphaFoldDB" id="A0A564ZBM8"/>